<proteinExistence type="predicted"/>
<dbReference type="InterPro" id="IPR029058">
    <property type="entry name" value="AB_hydrolase_fold"/>
</dbReference>
<evidence type="ECO:0000256" key="2">
    <source>
        <dbReference type="SAM" id="SignalP"/>
    </source>
</evidence>
<evidence type="ECO:0000313" key="5">
    <source>
        <dbReference type="Proteomes" id="UP000029868"/>
    </source>
</evidence>
<dbReference type="Proteomes" id="UP000029868">
    <property type="component" value="Unassembled WGS sequence"/>
</dbReference>
<dbReference type="InterPro" id="IPR050261">
    <property type="entry name" value="FrsA_esterase"/>
</dbReference>
<sequence>MITITPPRKITKLLLFILLILTTAISNATDLAGLLSGIVGQPIFKKSDLYTTDDDVVITAYDNIRLQANIFQPTTGEAHYPAIIFINSWGMNEYEYLTEAAVFAENGYIVLSYETRGFGHSEGQISTAGPEDLDDVSAVIDYLEANTNVDSERIGIAGISYGSGISLLSAASESRIAAVAAMSTWGSLTESLYGQQTPRLIWGGLLTGLGYLTGNPSDEIAQNYLGLLKQERIDEITEWADIRSPLTYVEQLNQRQVPIYISNNFGDNLFQANSVLSLFNALSVPKHLDLNQGTHAIAEVLAMGNTEHHVWSNVHDWFDYWLKDIDNGVIDKPQVEMEVKFADYDTFENWPSTNVSDNTWYLHEKELDGDGDIKTSPYHPWWPKIDRFYGSLDTLATSGIPILSYITEDFLDLPIISNMNFISTIHAIRWESDWLTEKTSLRGIPKIHINLTPSASDVMLVAYLYDVDFTGTARLITHAPYTLVDASAHSKIAIDIELGATAYDVPAGHYIALVIDTVDLLYSQPSSSFYHIDINYQGDQQNTLTLPIKD</sequence>
<organism evidence="4 5">
    <name type="scientific">Colwellia psychrerythraea</name>
    <name type="common">Vibrio psychroerythus</name>
    <dbReference type="NCBI Taxonomy" id="28229"/>
    <lineage>
        <taxon>Bacteria</taxon>
        <taxon>Pseudomonadati</taxon>
        <taxon>Pseudomonadota</taxon>
        <taxon>Gammaproteobacteria</taxon>
        <taxon>Alteromonadales</taxon>
        <taxon>Colwelliaceae</taxon>
        <taxon>Colwellia</taxon>
    </lineage>
</organism>
<dbReference type="Pfam" id="PF08530">
    <property type="entry name" value="PepX_C"/>
    <property type="match status" value="1"/>
</dbReference>
<evidence type="ECO:0000313" key="4">
    <source>
        <dbReference type="EMBL" id="KGJ91913.1"/>
    </source>
</evidence>
<dbReference type="Gene3D" id="2.60.120.260">
    <property type="entry name" value="Galactose-binding domain-like"/>
    <property type="match status" value="1"/>
</dbReference>
<dbReference type="SMART" id="SM00939">
    <property type="entry name" value="PepX_C"/>
    <property type="match status" value="1"/>
</dbReference>
<comment type="caution">
    <text evidence="4">The sequence shown here is derived from an EMBL/GenBank/DDBJ whole genome shotgun (WGS) entry which is preliminary data.</text>
</comment>
<dbReference type="Gene3D" id="3.40.50.1820">
    <property type="entry name" value="alpha/beta hydrolase"/>
    <property type="match status" value="1"/>
</dbReference>
<feature type="signal peptide" evidence="2">
    <location>
        <begin position="1"/>
        <end position="28"/>
    </location>
</feature>
<dbReference type="SUPFAM" id="SSF49785">
    <property type="entry name" value="Galactose-binding domain-like"/>
    <property type="match status" value="1"/>
</dbReference>
<gene>
    <name evidence="4" type="ORF">GAB14E_3070</name>
</gene>
<dbReference type="GO" id="GO:0052689">
    <property type="term" value="F:carboxylic ester hydrolase activity"/>
    <property type="evidence" value="ECO:0007669"/>
    <property type="project" value="UniProtKB-ARBA"/>
</dbReference>
<feature type="domain" description="Xaa-Pro dipeptidyl-peptidase C-terminal" evidence="3">
    <location>
        <begin position="315"/>
        <end position="545"/>
    </location>
</feature>
<dbReference type="GO" id="GO:0008239">
    <property type="term" value="F:dipeptidyl-peptidase activity"/>
    <property type="evidence" value="ECO:0007669"/>
    <property type="project" value="InterPro"/>
</dbReference>
<protein>
    <submittedName>
        <fullName evidence="4">X-Pro dipeptidyl-peptidase domain protein</fullName>
    </submittedName>
</protein>
<reference evidence="4 5" key="1">
    <citation type="submission" date="2014-08" db="EMBL/GenBank/DDBJ databases">
        <title>Genomic and Phenotypic Diversity of Colwellia psychrerythraea strains from Disparate Marine Basins.</title>
        <authorList>
            <person name="Techtmann S.M."/>
            <person name="Stelling S.C."/>
            <person name="Utturkar S.M."/>
            <person name="Alshibli N."/>
            <person name="Harris A."/>
            <person name="Brown S.D."/>
            <person name="Hazen T.C."/>
        </authorList>
    </citation>
    <scope>NUCLEOTIDE SEQUENCE [LARGE SCALE GENOMIC DNA]</scope>
    <source>
        <strain evidence="4 5">GAB14E</strain>
    </source>
</reference>
<keyword evidence="1" id="KW-0378">Hydrolase</keyword>
<dbReference type="PATRIC" id="fig|28229.3.peg.2788"/>
<dbReference type="PANTHER" id="PTHR22946:SF9">
    <property type="entry name" value="POLYKETIDE TRANSFERASE AF380"/>
    <property type="match status" value="1"/>
</dbReference>
<dbReference type="SUPFAM" id="SSF53474">
    <property type="entry name" value="alpha/beta-Hydrolases"/>
    <property type="match status" value="1"/>
</dbReference>
<dbReference type="OrthoDB" id="9806163at2"/>
<dbReference type="PANTHER" id="PTHR22946">
    <property type="entry name" value="DIENELACTONE HYDROLASE DOMAIN-CONTAINING PROTEIN-RELATED"/>
    <property type="match status" value="1"/>
</dbReference>
<feature type="chain" id="PRO_5001949266" evidence="2">
    <location>
        <begin position="29"/>
        <end position="550"/>
    </location>
</feature>
<keyword evidence="2" id="KW-0732">Signal</keyword>
<dbReference type="InterPro" id="IPR008979">
    <property type="entry name" value="Galactose-bd-like_sf"/>
</dbReference>
<name>A0A099KQG1_COLPS</name>
<dbReference type="RefSeq" id="WP_052093757.1">
    <property type="nucleotide sequence ID" value="NZ_JQEC01000039.1"/>
</dbReference>
<dbReference type="InterPro" id="IPR000383">
    <property type="entry name" value="Xaa-Pro-like_dom"/>
</dbReference>
<accession>A0A099KQG1</accession>
<dbReference type="Pfam" id="PF02129">
    <property type="entry name" value="Peptidase_S15"/>
    <property type="match status" value="1"/>
</dbReference>
<evidence type="ECO:0000256" key="1">
    <source>
        <dbReference type="ARBA" id="ARBA00022801"/>
    </source>
</evidence>
<dbReference type="AlphaFoldDB" id="A0A099KQG1"/>
<dbReference type="InterPro" id="IPR013736">
    <property type="entry name" value="Xaa-Pro_dipept_C"/>
</dbReference>
<evidence type="ECO:0000259" key="3">
    <source>
        <dbReference type="SMART" id="SM00939"/>
    </source>
</evidence>
<dbReference type="EMBL" id="JQEC01000039">
    <property type="protein sequence ID" value="KGJ91913.1"/>
    <property type="molecule type" value="Genomic_DNA"/>
</dbReference>